<sequence length="1552" mass="168700">MGAPGPPGGYDLHKYFRGPTQSAYPPQSGGYQPSSPGNSFHHQPSHGSYPPGSNSPSSFPPSLNAYPHVQISNYSYNATPPQQSGSPVYHGQQFMHYNQDHGLRTQVPYSTSPFSQQAAPPFSQPPSSPSHSNQPQSSLPLPSSISSNPKFSQTSLPSSPSSHPFDGPRLMALLTTQQSGGQDAHDDHENPSIPGVPRSSPRLLPSSRQTDVSSGKEVCGPPPPMSPALPSAPPVPSAAPGRLSSKTSKGRYLRGEHVIYDVDVRKPGEAQPQLEMSSITMYGSDPGLVLGRQIAVNEKYICYGLRDGRIRILNITNAQKILLRDHTQRVSDMVFFSESAHLFASASEDGRIFVRRIYEGFGEDGKITANILLGIQLVGDWEMCHPRLCWHPSTQEIIFVAIGKYVVTIDISKTEQSTGHDGINSEHPLVCHLGSSHKGISVTGQHDDVVTDLCVPASGPFRLTSASKDGTVRVWGEQKNCLSKFTPYDGNAVDAVRYISAPQSTGRQFLLTGGPSNQNIKLWNRDELPSKSSQDVWKCIQTLEFQSSSICKPEESFFNHIIGAPRAGLILIANAKKHAIYAIYIDFNSSSVAPRMAYLAEFSVATPILSFTVTDNSVNEKGEGIIKVFCVQTQAIQQYALDLSQCLPHTLDEYHSEGSTPSTPKKSFSVTQAQWTLTSSAFPALEKGHQNLMTTSSSAGVTIVPSLGANPGIPPRPTAFGSLVEIGGRMQQYVTEANRLTDATKAISLVPSKESQDGIAKAINPTFAEGSQSSPRLNSRPEVTREVLSSSNMVKPPAPIARRRSRSRSPARVTDMQYVSAHSTYSKHRAEKAEMGRDMWVEGDGTEAPPSAPVDLDRTSSSSHSVEDENYSKEEKEEVQSSSGLQPSTIQQLRSPHLMSPSDILSLAACAKGEVASVQNVSEDAPTSDGASKLVDVEDWQEDTRSSLLFNLKKLGSGAIHQNKIADISDDPREDAVDGSTIASILGAFEGVDESGTPFIEKDIAVVQNVGEYETELELPGFATMAGCDDVQTDKLMEEKKLSSADSDSKHELKSVLAKQCEAGVGNFTAQQPVKGRKSKNKNNVATSGLPLITNPSQSSAAPATLSECETVSSLNSALLDPGLTTQIATMQESLNQVLAIQRELQKQMTVLTAASLSKETKRLEGAFGQRMEKIVKANVDAMWARIGDEKGKREKQDRDRAQQFSTFISNFISKDMPAALERVLKKEIASLGPTITQFLLQPLQKSVSTGATETFQSAIEKILPQFEKTTLARLEAAMIRQLKTQFQTTGRQAMQESLRSGFESLVIPAFERSCQSMSAQLSTAFYRGMAEHASDGQRQCSSADTTLATTLQEVIGDASALAEVLKEDLKDSTEKLLDLVEAASVNVSRYGEIQQSKGSLPEKALSAQQLEQTLDPTIELRKLVHEGKMEEAFNKALSSSEFQLVSWLCQQLDPSDLSTMPPPLSQGVLLSLVRNLSFDLHKDTGHKIQWIKEAALALDLNDPRWIPHMRGCLEQSYLNCLQMMDVAMMQSEQTALKLVVHIINSLLSSCK</sequence>
<name>A0A2K1KD11_PHYPA</name>
<keyword evidence="6" id="KW-0175">Coiled coil</keyword>
<evidence type="ECO:0000256" key="7">
    <source>
        <dbReference type="SAM" id="MobiDB-lite"/>
    </source>
</evidence>
<feature type="compositionally biased region" description="Basic and acidic residues" evidence="7">
    <location>
        <begin position="865"/>
        <end position="879"/>
    </location>
</feature>
<dbReference type="PANTHER" id="PTHR15598:SF5">
    <property type="entry name" value="ENHANCER OF MRNA-DECAPPING PROTEIN 4"/>
    <property type="match status" value="1"/>
</dbReference>
<organism evidence="10">
    <name type="scientific">Physcomitrium patens</name>
    <name type="common">Spreading-leaved earth moss</name>
    <name type="synonym">Physcomitrella patens</name>
    <dbReference type="NCBI Taxonomy" id="3218"/>
    <lineage>
        <taxon>Eukaryota</taxon>
        <taxon>Viridiplantae</taxon>
        <taxon>Streptophyta</taxon>
        <taxon>Embryophyta</taxon>
        <taxon>Bryophyta</taxon>
        <taxon>Bryophytina</taxon>
        <taxon>Bryopsida</taxon>
        <taxon>Funariidae</taxon>
        <taxon>Funariales</taxon>
        <taxon>Funariaceae</taxon>
        <taxon>Physcomitrium</taxon>
    </lineage>
</organism>
<dbReference type="RefSeq" id="XP_024380236.1">
    <property type="nucleotide sequence ID" value="XM_024524468.2"/>
</dbReference>
<feature type="domain" description="Enhancer of mRNA-decapping protein 4 C-terminal" evidence="9">
    <location>
        <begin position="1422"/>
        <end position="1539"/>
    </location>
</feature>
<keyword evidence="5" id="KW-0677">Repeat</keyword>
<reference evidence="10 12" key="1">
    <citation type="journal article" date="2008" name="Science">
        <title>The Physcomitrella genome reveals evolutionary insights into the conquest of land by plants.</title>
        <authorList>
            <person name="Rensing S."/>
            <person name="Lang D."/>
            <person name="Zimmer A."/>
            <person name="Terry A."/>
            <person name="Salamov A."/>
            <person name="Shapiro H."/>
            <person name="Nishiyama T."/>
            <person name="Perroud P.-F."/>
            <person name="Lindquist E."/>
            <person name="Kamisugi Y."/>
            <person name="Tanahashi T."/>
            <person name="Sakakibara K."/>
            <person name="Fujita T."/>
            <person name="Oishi K."/>
            <person name="Shin-I T."/>
            <person name="Kuroki Y."/>
            <person name="Toyoda A."/>
            <person name="Suzuki Y."/>
            <person name="Hashimoto A."/>
            <person name="Yamaguchi K."/>
            <person name="Sugano A."/>
            <person name="Kohara Y."/>
            <person name="Fujiyama A."/>
            <person name="Anterola A."/>
            <person name="Aoki S."/>
            <person name="Ashton N."/>
            <person name="Barbazuk W.B."/>
            <person name="Barker E."/>
            <person name="Bennetzen J."/>
            <person name="Bezanilla M."/>
            <person name="Blankenship R."/>
            <person name="Cho S.H."/>
            <person name="Dutcher S."/>
            <person name="Estelle M."/>
            <person name="Fawcett J.A."/>
            <person name="Gundlach H."/>
            <person name="Hanada K."/>
            <person name="Heyl A."/>
            <person name="Hicks K.A."/>
            <person name="Hugh J."/>
            <person name="Lohr M."/>
            <person name="Mayer K."/>
            <person name="Melkozernov A."/>
            <person name="Murata T."/>
            <person name="Nelson D."/>
            <person name="Pils B."/>
            <person name="Prigge M."/>
            <person name="Reiss B."/>
            <person name="Renner T."/>
            <person name="Rombauts S."/>
            <person name="Rushton P."/>
            <person name="Sanderfoot A."/>
            <person name="Schween G."/>
            <person name="Shiu S.-H."/>
            <person name="Stueber K."/>
            <person name="Theodoulou F.L."/>
            <person name="Tu H."/>
            <person name="Van de Peer Y."/>
            <person name="Verrier P.J."/>
            <person name="Waters E."/>
            <person name="Wood A."/>
            <person name="Yang L."/>
            <person name="Cove D."/>
            <person name="Cuming A."/>
            <person name="Hasebe M."/>
            <person name="Lucas S."/>
            <person name="Mishler D.B."/>
            <person name="Reski R."/>
            <person name="Grigoriev I."/>
            <person name="Quatrano R.S."/>
            <person name="Boore J.L."/>
        </authorList>
    </citation>
    <scope>NUCLEOTIDE SEQUENCE [LARGE SCALE GENOMIC DNA]</scope>
    <source>
        <strain evidence="11 12">cv. Gransden 2004</strain>
    </source>
</reference>
<dbReference type="InterPro" id="IPR044938">
    <property type="entry name" value="EDC4_C_sf"/>
</dbReference>
<dbReference type="FunFam" id="1.10.220.100:FF:000001">
    <property type="entry name" value="Enhancer of mRNA-decapping protein 4"/>
    <property type="match status" value="1"/>
</dbReference>
<evidence type="ECO:0000256" key="3">
    <source>
        <dbReference type="ARBA" id="ARBA00022490"/>
    </source>
</evidence>
<dbReference type="GeneID" id="112284571"/>
<dbReference type="OrthoDB" id="21128at2759"/>
<dbReference type="EnsemblPlants" id="Pp3c7_25280V3.2">
    <property type="protein sequence ID" value="Pp3c7_25280V3.2"/>
    <property type="gene ID" value="Pp3c7_25280"/>
</dbReference>
<dbReference type="InterPro" id="IPR036322">
    <property type="entry name" value="WD40_repeat_dom_sf"/>
</dbReference>
<dbReference type="Gene3D" id="1.10.220.100">
    <property type="entry name" value="conserved c-terminal region of ge- 1"/>
    <property type="match status" value="1"/>
</dbReference>
<reference evidence="10 12" key="2">
    <citation type="journal article" date="2018" name="Plant J.">
        <title>The Physcomitrella patens chromosome-scale assembly reveals moss genome structure and evolution.</title>
        <authorList>
            <person name="Lang D."/>
            <person name="Ullrich K.K."/>
            <person name="Murat F."/>
            <person name="Fuchs J."/>
            <person name="Jenkins J."/>
            <person name="Haas F.B."/>
            <person name="Piednoel M."/>
            <person name="Gundlach H."/>
            <person name="Van Bel M."/>
            <person name="Meyberg R."/>
            <person name="Vives C."/>
            <person name="Morata J."/>
            <person name="Symeonidi A."/>
            <person name="Hiss M."/>
            <person name="Muchero W."/>
            <person name="Kamisugi Y."/>
            <person name="Saleh O."/>
            <person name="Blanc G."/>
            <person name="Decker E.L."/>
            <person name="van Gessel N."/>
            <person name="Grimwood J."/>
            <person name="Hayes R.D."/>
            <person name="Graham S.W."/>
            <person name="Gunter L.E."/>
            <person name="McDaniel S.F."/>
            <person name="Hoernstein S.N.W."/>
            <person name="Larsson A."/>
            <person name="Li F.W."/>
            <person name="Perroud P.F."/>
            <person name="Phillips J."/>
            <person name="Ranjan P."/>
            <person name="Rokshar D.S."/>
            <person name="Rothfels C.J."/>
            <person name="Schneider L."/>
            <person name="Shu S."/>
            <person name="Stevenson D.W."/>
            <person name="Thummler F."/>
            <person name="Tillich M."/>
            <person name="Villarreal Aguilar J.C."/>
            <person name="Widiez T."/>
            <person name="Wong G.K."/>
            <person name="Wymore A."/>
            <person name="Zhang Y."/>
            <person name="Zimmer A.D."/>
            <person name="Quatrano R.S."/>
            <person name="Mayer K.F.X."/>
            <person name="Goodstein D."/>
            <person name="Casacuberta J.M."/>
            <person name="Vandepoele K."/>
            <person name="Reski R."/>
            <person name="Cuming A.C."/>
            <person name="Tuskan G.A."/>
            <person name="Maumus F."/>
            <person name="Salse J."/>
            <person name="Schmutz J."/>
            <person name="Rensing S.A."/>
        </authorList>
    </citation>
    <scope>NUCLEOTIDE SEQUENCE [LARGE SCALE GENOMIC DNA]</scope>
    <source>
        <strain evidence="11 12">cv. Gransden 2004</strain>
    </source>
</reference>
<feature type="domain" description="Enhancer of mRNA-decapping protein 4 WD40 repeat region" evidence="8">
    <location>
        <begin position="288"/>
        <end position="585"/>
    </location>
</feature>
<dbReference type="STRING" id="3218.A0A2K1KD11"/>
<evidence type="ECO:0000256" key="5">
    <source>
        <dbReference type="ARBA" id="ARBA00022737"/>
    </source>
</evidence>
<dbReference type="Pfam" id="PF21289">
    <property type="entry name" value="EDC4_C"/>
    <property type="match status" value="1"/>
</dbReference>
<feature type="compositionally biased region" description="Polar residues" evidence="7">
    <location>
        <begin position="70"/>
        <end position="86"/>
    </location>
</feature>
<evidence type="ECO:0000313" key="12">
    <source>
        <dbReference type="Proteomes" id="UP000006727"/>
    </source>
</evidence>
<dbReference type="InterPro" id="IPR015943">
    <property type="entry name" value="WD40/YVTN_repeat-like_dom_sf"/>
</dbReference>
<proteinExistence type="inferred from homology"/>
<evidence type="ECO:0000256" key="4">
    <source>
        <dbReference type="ARBA" id="ARBA00022574"/>
    </source>
</evidence>
<dbReference type="InterPro" id="IPR032401">
    <property type="entry name" value="EDC4_WD40"/>
</dbReference>
<dbReference type="SMART" id="SM00320">
    <property type="entry name" value="WD40"/>
    <property type="match status" value="3"/>
</dbReference>
<evidence type="ECO:0000256" key="1">
    <source>
        <dbReference type="ARBA" id="ARBA00004201"/>
    </source>
</evidence>
<feature type="compositionally biased region" description="Low complexity" evidence="7">
    <location>
        <begin position="197"/>
        <end position="208"/>
    </location>
</feature>
<feature type="region of interest" description="Disordered" evidence="7">
    <location>
        <begin position="1072"/>
        <end position="1101"/>
    </location>
</feature>
<dbReference type="InterPro" id="IPR045152">
    <property type="entry name" value="EDC4-like"/>
</dbReference>
<feature type="compositionally biased region" description="Low complexity" evidence="7">
    <location>
        <begin position="129"/>
        <end position="164"/>
    </location>
</feature>
<feature type="compositionally biased region" description="Pro residues" evidence="7">
    <location>
        <begin position="220"/>
        <end position="237"/>
    </location>
</feature>
<dbReference type="SUPFAM" id="SSF50978">
    <property type="entry name" value="WD40 repeat-like"/>
    <property type="match status" value="1"/>
</dbReference>
<dbReference type="Pfam" id="PF16529">
    <property type="entry name" value="Ge1_WD40"/>
    <property type="match status" value="1"/>
</dbReference>
<dbReference type="Gramene" id="Pp3c7_25280V3.1">
    <property type="protein sequence ID" value="Pp3c7_25280V3.1"/>
    <property type="gene ID" value="Pp3c7_25280"/>
</dbReference>
<dbReference type="Gene3D" id="6.10.140.270">
    <property type="match status" value="1"/>
</dbReference>
<feature type="region of interest" description="Disordered" evidence="7">
    <location>
        <begin position="765"/>
        <end position="888"/>
    </location>
</feature>
<comment type="subcellular location">
    <subcellularLocation>
        <location evidence="1">Cytoplasm</location>
        <location evidence="1">P-body</location>
    </subcellularLocation>
</comment>
<feature type="compositionally biased region" description="Low complexity" evidence="7">
    <location>
        <begin position="24"/>
        <end position="37"/>
    </location>
</feature>
<evidence type="ECO:0000313" key="10">
    <source>
        <dbReference type="EMBL" id="PNR51663.1"/>
    </source>
</evidence>
<dbReference type="FunCoup" id="A0A2K1KD11">
    <property type="interactions" value="4945"/>
</dbReference>
<keyword evidence="3" id="KW-0963">Cytoplasm</keyword>
<dbReference type="EnsemblPlants" id="Pp3c7_25280V3.1">
    <property type="protein sequence ID" value="Pp3c7_25280V3.1"/>
    <property type="gene ID" value="Pp3c7_25280"/>
</dbReference>
<gene>
    <name evidence="11" type="primary">LOC112284571</name>
    <name evidence="10" type="ORF">PHYPA_010851</name>
</gene>
<evidence type="ECO:0000313" key="11">
    <source>
        <dbReference type="EnsemblPlants" id="Pp3c7_25280V3.1"/>
    </source>
</evidence>
<evidence type="ECO:0000256" key="2">
    <source>
        <dbReference type="ARBA" id="ARBA00009639"/>
    </source>
</evidence>
<dbReference type="KEGG" id="ppp:112284571"/>
<dbReference type="EMBL" id="ABEU02000007">
    <property type="protein sequence ID" value="PNR51663.1"/>
    <property type="molecule type" value="Genomic_DNA"/>
</dbReference>
<evidence type="ECO:0000256" key="6">
    <source>
        <dbReference type="ARBA" id="ARBA00023054"/>
    </source>
</evidence>
<feature type="compositionally biased region" description="Basic and acidic residues" evidence="7">
    <location>
        <begin position="831"/>
        <end position="840"/>
    </location>
</feature>
<dbReference type="InterPro" id="IPR001680">
    <property type="entry name" value="WD40_rpt"/>
</dbReference>
<dbReference type="GO" id="GO:0000932">
    <property type="term" value="C:P-body"/>
    <property type="evidence" value="ECO:0000318"/>
    <property type="project" value="GO_Central"/>
</dbReference>
<feature type="compositionally biased region" description="Low complexity" evidence="7">
    <location>
        <begin position="112"/>
        <end position="121"/>
    </location>
</feature>
<protein>
    <submittedName>
        <fullName evidence="10 11">Uncharacterized protein</fullName>
    </submittedName>
</protein>
<dbReference type="PANTHER" id="PTHR15598">
    <property type="entry name" value="ENHANCER OF MRNA-DECAPPING PROTEIN 4"/>
    <property type="match status" value="1"/>
</dbReference>
<dbReference type="Gene3D" id="2.130.10.10">
    <property type="entry name" value="YVTN repeat-like/Quinoprotein amine dehydrogenase"/>
    <property type="match status" value="1"/>
</dbReference>
<reference evidence="11" key="3">
    <citation type="submission" date="2020-12" db="UniProtKB">
        <authorList>
            <consortium name="EnsemblPlants"/>
        </authorList>
    </citation>
    <scope>IDENTIFICATION</scope>
</reference>
<comment type="similarity">
    <text evidence="2">Belongs to the WD repeat EDC4 family.</text>
</comment>
<evidence type="ECO:0000259" key="9">
    <source>
        <dbReference type="Pfam" id="PF21289"/>
    </source>
</evidence>
<keyword evidence="12" id="KW-1185">Reference proteome</keyword>
<accession>A0A2K1KD11</accession>
<keyword evidence="4" id="KW-0853">WD repeat</keyword>
<dbReference type="Gramene" id="Pp3c7_25280V3.2">
    <property type="protein sequence ID" value="Pp3c7_25280V3.2"/>
    <property type="gene ID" value="Pp3c7_25280"/>
</dbReference>
<dbReference type="GO" id="GO:0031087">
    <property type="term" value="P:deadenylation-independent decapping of nuclear-transcribed mRNA"/>
    <property type="evidence" value="ECO:0000318"/>
    <property type="project" value="GO_Central"/>
</dbReference>
<dbReference type="PaxDb" id="3218-PP1S97_82V6.1"/>
<feature type="region of interest" description="Disordered" evidence="7">
    <location>
        <begin position="1"/>
        <end position="250"/>
    </location>
</feature>
<dbReference type="Proteomes" id="UP000006727">
    <property type="component" value="Chromosome 7"/>
</dbReference>
<evidence type="ECO:0000259" key="8">
    <source>
        <dbReference type="Pfam" id="PF16529"/>
    </source>
</evidence>
<feature type="compositionally biased region" description="Low complexity" evidence="7">
    <location>
        <begin position="45"/>
        <end position="62"/>
    </location>
</feature>
<dbReference type="InterPro" id="IPR049404">
    <property type="entry name" value="EDC4_C"/>
</dbReference>